<dbReference type="InterPro" id="IPR012914">
    <property type="entry name" value="PucR_dom"/>
</dbReference>
<gene>
    <name evidence="3" type="ORF">DO83_04970</name>
</gene>
<protein>
    <submittedName>
        <fullName evidence="3">Purine catabolism regulatory protein-like family</fullName>
    </submittedName>
</protein>
<evidence type="ECO:0000259" key="1">
    <source>
        <dbReference type="Pfam" id="PF07905"/>
    </source>
</evidence>
<dbReference type="Pfam" id="PF13556">
    <property type="entry name" value="HTH_30"/>
    <property type="match status" value="1"/>
</dbReference>
<feature type="domain" description="PucR C-terminal helix-turn-helix" evidence="2">
    <location>
        <begin position="336"/>
        <end position="392"/>
    </location>
</feature>
<dbReference type="Gene3D" id="1.10.10.2840">
    <property type="entry name" value="PucR C-terminal helix-turn-helix domain"/>
    <property type="match status" value="1"/>
</dbReference>
<dbReference type="PANTHER" id="PTHR33744">
    <property type="entry name" value="CARBOHYDRATE DIACID REGULATOR"/>
    <property type="match status" value="1"/>
</dbReference>
<dbReference type="InterPro" id="IPR042070">
    <property type="entry name" value="PucR_C-HTH_sf"/>
</dbReference>
<name>A0A1Q2C5L2_ANAHA</name>
<dbReference type="EMBL" id="CP012098">
    <property type="protein sequence ID" value="AQP39004.1"/>
    <property type="molecule type" value="Genomic_DNA"/>
</dbReference>
<dbReference type="AlphaFoldDB" id="A0A1Q2C5L2"/>
<accession>A0A1Q2C5L2</accession>
<dbReference type="Proteomes" id="UP000188159">
    <property type="component" value="Chromosome"/>
</dbReference>
<organism evidence="3 4">
    <name type="scientific">Anaerostipes hadrus</name>
    <dbReference type="NCBI Taxonomy" id="649756"/>
    <lineage>
        <taxon>Bacteria</taxon>
        <taxon>Bacillati</taxon>
        <taxon>Bacillota</taxon>
        <taxon>Clostridia</taxon>
        <taxon>Lachnospirales</taxon>
        <taxon>Lachnospiraceae</taxon>
        <taxon>Anaerostipes</taxon>
    </lineage>
</organism>
<evidence type="ECO:0000259" key="2">
    <source>
        <dbReference type="Pfam" id="PF13556"/>
    </source>
</evidence>
<proteinExistence type="predicted"/>
<dbReference type="Pfam" id="PF07905">
    <property type="entry name" value="PucR"/>
    <property type="match status" value="1"/>
</dbReference>
<evidence type="ECO:0000313" key="4">
    <source>
        <dbReference type="Proteomes" id="UP000188159"/>
    </source>
</evidence>
<dbReference type="InterPro" id="IPR051448">
    <property type="entry name" value="CdaR-like_regulators"/>
</dbReference>
<dbReference type="InterPro" id="IPR025736">
    <property type="entry name" value="PucR_C-HTH_dom"/>
</dbReference>
<reference evidence="3 4" key="1">
    <citation type="journal article" date="2016" name="Sci. Rep.">
        <title>Accelerated dysbiosis of gut microbiota during aggravation of DSS-induced colitis by a butyrate-producing bacterium.</title>
        <authorList>
            <person name="Zhang Q."/>
            <person name="Wu Y."/>
            <person name="Wang J."/>
            <person name="Wu G."/>
            <person name="Long W."/>
            <person name="Xue Z."/>
            <person name="Wang L."/>
            <person name="Zhang X."/>
            <person name="Pang X."/>
            <person name="Zhao Y."/>
            <person name="Zhao L."/>
            <person name="Zhang C."/>
        </authorList>
    </citation>
    <scope>NUCLEOTIDE SEQUENCE [LARGE SCALE GENOMIC DNA]</scope>
    <source>
        <strain evidence="3 4">BPB5</strain>
    </source>
</reference>
<sequence>MNRAQIKEGRFMPLTLNELYTQTKHQYHLSMIAGETGIDHIMNWVYVSEDSSTHDFLKGGELIITTGINCQDEASLYDFIETMIKSHTCGMILNTGKYILSEDITDSIKALCDKHNYPLIEMPWKVHIYDITRDYYNKIFMDTQKDTSITDAFLSFIEEDSLHHYDALRILEDNHFEKEDCYEIALMKCNKKAISDDLKLRLLFLMESYIKLNDLDIHIAFYKNHFLFVFHDMEEELIYNEISSLISTLKSSFKKMQIYVGIGSSVHTLREIRVSCQRSLAALVYAANNGQEIARFEEMGFFRILHSVNDKNLLMAYHDEYLKNIEAYDEIHDTNYLETLHQYLLCNGSIQHVASNMFCHRNTITYRMRVIEDHWDLKLDDTVERFHLMTAFFIRDYLNL</sequence>
<feature type="domain" description="Purine catabolism PurC-like" evidence="1">
    <location>
        <begin position="29"/>
        <end position="139"/>
    </location>
</feature>
<dbReference type="PANTHER" id="PTHR33744:SF1">
    <property type="entry name" value="DNA-BINDING TRANSCRIPTIONAL ACTIVATOR ADER"/>
    <property type="match status" value="1"/>
</dbReference>
<evidence type="ECO:0000313" key="3">
    <source>
        <dbReference type="EMBL" id="AQP39004.1"/>
    </source>
</evidence>